<dbReference type="OrthoDB" id="70327at2157"/>
<dbReference type="RefSeq" id="WP_100905726.1">
    <property type="nucleotide sequence ID" value="NZ_CP017766.1"/>
</dbReference>
<dbReference type="AlphaFoldDB" id="A0A2H4VCC3"/>
<dbReference type="Proteomes" id="UP000232806">
    <property type="component" value="Chromosome"/>
</dbReference>
<sequence length="524" mass="58067">MKILIITGELASNLVKEASLKSDHDVQIHVVKTPIAAFLTPKRIIAELRTLPASEIETLDMILTPGLIRKDVSPITDEMGVPAYKGSTDAADLDIVLEMVDKLDLSTKKSADKLIEEEQRRRALKYIADFENDHENIKKLLKKPGNILVGDLPVGEDFPMRVLAEIANAPTLSPEELLKRAEYFVKSGANMVDIGMIAGENMSSKIPAMLNLLKENLDVVLSIDTLQAEEILVAVDSGVDMVLSLDHGNYPEVLPELKHKKIPAVILPTDYRRGWIPETINERVESLIDLKGKCKGVQVIADPILDPVNSKSMVDSIIACQKFKENPEGDCPIFFGVGNVTELLDVDSVGVNALLSGISMELGASILFTPEESGKTLGSVKELAISSKMMFLAKMRGSIAKDLGINLLVFKDKRRGETIPEDVDVPEIEAGFEYKFKQDPAGSFKISVEAGRIRAVHYLKMQPKVAIYGETAWEIYHEIINRKLVSRIEHAAYLGQELQKAEDALKLGKNYVQDFPLFEKFMEY</sequence>
<dbReference type="Gene3D" id="3.20.20.20">
    <property type="entry name" value="Dihydropteroate synthase-like"/>
    <property type="match status" value="1"/>
</dbReference>
<evidence type="ECO:0000313" key="2">
    <source>
        <dbReference type="EMBL" id="AUB55748.1"/>
    </source>
</evidence>
<name>A0A2H4VCC3_9EURY</name>
<reference evidence="2 3" key="1">
    <citation type="submission" date="2016-10" db="EMBL/GenBank/DDBJ databases">
        <title>Comparative genomics between deep and shallow subseafloor isolates.</title>
        <authorList>
            <person name="Ishii S."/>
            <person name="Miller J.R."/>
            <person name="Sutton G."/>
            <person name="Suzuki S."/>
            <person name="Methe B."/>
            <person name="Inagaki F."/>
            <person name="Imachi H."/>
        </authorList>
    </citation>
    <scope>NUCLEOTIDE SEQUENCE [LARGE SCALE GENOMIC DNA]</scope>
    <source>
        <strain evidence="2 3">MO-MB1</strain>
    </source>
</reference>
<gene>
    <name evidence="2" type="ORF">BK007_06840</name>
</gene>
<accession>A0A2H4VCC3</accession>
<dbReference type="Pfam" id="PF14251">
    <property type="entry name" value="PterinBD-DUF4346"/>
    <property type="match status" value="1"/>
</dbReference>
<dbReference type="InterPro" id="IPR000489">
    <property type="entry name" value="Pterin-binding_dom"/>
</dbReference>
<dbReference type="NCBIfam" id="TIGR00284">
    <property type="entry name" value="dihydropteroate synthase-like protein"/>
    <property type="match status" value="1"/>
</dbReference>
<feature type="domain" description="Pterin-binding" evidence="1">
    <location>
        <begin position="146"/>
        <end position="391"/>
    </location>
</feature>
<evidence type="ECO:0000259" key="1">
    <source>
        <dbReference type="PROSITE" id="PS50972"/>
    </source>
</evidence>
<dbReference type="SUPFAM" id="SSF51717">
    <property type="entry name" value="Dihydropteroate synthetase-like"/>
    <property type="match status" value="1"/>
</dbReference>
<dbReference type="InterPro" id="IPR011005">
    <property type="entry name" value="Dihydropteroate_synth-like_sf"/>
</dbReference>
<organism evidence="2 3">
    <name type="scientific">Methanobacterium subterraneum</name>
    <dbReference type="NCBI Taxonomy" id="59277"/>
    <lineage>
        <taxon>Archaea</taxon>
        <taxon>Methanobacteriati</taxon>
        <taxon>Methanobacteriota</taxon>
        <taxon>Methanomada group</taxon>
        <taxon>Methanobacteria</taxon>
        <taxon>Methanobacteriales</taxon>
        <taxon>Methanobacteriaceae</taxon>
        <taxon>Methanobacterium</taxon>
    </lineage>
</organism>
<dbReference type="Pfam" id="PF00809">
    <property type="entry name" value="Pterin_bind"/>
    <property type="match status" value="1"/>
</dbReference>
<protein>
    <submittedName>
        <fullName evidence="2">Dihydropteroate synthase</fullName>
    </submittedName>
</protein>
<dbReference type="EMBL" id="CP017766">
    <property type="protein sequence ID" value="AUB55748.1"/>
    <property type="molecule type" value="Genomic_DNA"/>
</dbReference>
<dbReference type="PROSITE" id="PS50972">
    <property type="entry name" value="PTERIN_BINDING"/>
    <property type="match status" value="1"/>
</dbReference>
<dbReference type="InterPro" id="IPR025595">
    <property type="entry name" value="PterinBD-DUF4346"/>
</dbReference>
<dbReference type="GeneID" id="35121298"/>
<dbReference type="InterPro" id="IPR005236">
    <property type="entry name" value="Dihydropt_synth"/>
</dbReference>
<proteinExistence type="predicted"/>
<dbReference type="GO" id="GO:0042558">
    <property type="term" value="P:pteridine-containing compound metabolic process"/>
    <property type="evidence" value="ECO:0007669"/>
    <property type="project" value="InterPro"/>
</dbReference>
<evidence type="ECO:0000313" key="3">
    <source>
        <dbReference type="Proteomes" id="UP000232806"/>
    </source>
</evidence>